<evidence type="ECO:0000256" key="1">
    <source>
        <dbReference type="ARBA" id="ARBA00004141"/>
    </source>
</evidence>
<comment type="subcellular location">
    <subcellularLocation>
        <location evidence="1">Membrane</location>
        <topology evidence="1">Multi-pass membrane protein</topology>
    </subcellularLocation>
</comment>
<sequence length="119" mass="12946">MGNQKMPKETNETTSRDLSAIHKLPRRPRAAIFKQLGPGLVTGAADDDPSGIATYSQAGAQFGYHMLWSMLFTYPLMSAVQLVSGRIGRVTGKGLAANLRDILPRWALLGIYPSRAALF</sequence>
<dbReference type="GO" id="GO:0015086">
    <property type="term" value="F:cadmium ion transmembrane transporter activity"/>
    <property type="evidence" value="ECO:0007669"/>
    <property type="project" value="TreeGrafter"/>
</dbReference>
<evidence type="ECO:0000256" key="7">
    <source>
        <dbReference type="SAM" id="MobiDB-lite"/>
    </source>
</evidence>
<dbReference type="PANTHER" id="PTHR11706">
    <property type="entry name" value="SOLUTE CARRIER PROTEIN FAMILY 11 MEMBER"/>
    <property type="match status" value="1"/>
</dbReference>
<evidence type="ECO:0000313" key="9">
    <source>
        <dbReference type="Proteomes" id="UP000216188"/>
    </source>
</evidence>
<comment type="caution">
    <text evidence="8">The sequence shown here is derived from an EMBL/GenBank/DDBJ whole genome shotgun (WGS) entry which is preliminary data.</text>
</comment>
<gene>
    <name evidence="8" type="ORF">CEV34_0071</name>
</gene>
<dbReference type="PANTHER" id="PTHR11706:SF33">
    <property type="entry name" value="NATURAL RESISTANCE-ASSOCIATED MACROPHAGE PROTEIN 2"/>
    <property type="match status" value="1"/>
</dbReference>
<dbReference type="GO" id="GO:0005886">
    <property type="term" value="C:plasma membrane"/>
    <property type="evidence" value="ECO:0007669"/>
    <property type="project" value="TreeGrafter"/>
</dbReference>
<feature type="compositionally biased region" description="Basic and acidic residues" evidence="7">
    <location>
        <begin position="1"/>
        <end position="15"/>
    </location>
</feature>
<keyword evidence="5" id="KW-1133">Transmembrane helix</keyword>
<keyword evidence="2" id="KW-0813">Transport</keyword>
<dbReference type="InterPro" id="IPR001046">
    <property type="entry name" value="NRAMP_fam"/>
</dbReference>
<dbReference type="Pfam" id="PF01566">
    <property type="entry name" value="Nramp"/>
    <property type="match status" value="1"/>
</dbReference>
<dbReference type="AlphaFoldDB" id="A0A256GVA1"/>
<dbReference type="GO" id="GO:0005384">
    <property type="term" value="F:manganese ion transmembrane transporter activity"/>
    <property type="evidence" value="ECO:0007669"/>
    <property type="project" value="TreeGrafter"/>
</dbReference>
<protein>
    <submittedName>
        <fullName evidence="8">Natural resistance-associated macrophage family protein</fullName>
    </submittedName>
</protein>
<dbReference type="EMBL" id="NNRM01000002">
    <property type="protein sequence ID" value="OYR30918.1"/>
    <property type="molecule type" value="Genomic_DNA"/>
</dbReference>
<dbReference type="GO" id="GO:0015293">
    <property type="term" value="F:symporter activity"/>
    <property type="evidence" value="ECO:0007669"/>
    <property type="project" value="UniProtKB-KW"/>
</dbReference>
<name>A0A256GVA1_9HYPH</name>
<evidence type="ECO:0000256" key="3">
    <source>
        <dbReference type="ARBA" id="ARBA00022692"/>
    </source>
</evidence>
<keyword evidence="9" id="KW-1185">Reference proteome</keyword>
<dbReference type="Proteomes" id="UP000216188">
    <property type="component" value="Unassembled WGS sequence"/>
</dbReference>
<evidence type="ECO:0000256" key="2">
    <source>
        <dbReference type="ARBA" id="ARBA00022448"/>
    </source>
</evidence>
<keyword evidence="6" id="KW-0472">Membrane</keyword>
<evidence type="ECO:0000313" key="8">
    <source>
        <dbReference type="EMBL" id="OYR30918.1"/>
    </source>
</evidence>
<feature type="region of interest" description="Disordered" evidence="7">
    <location>
        <begin position="1"/>
        <end position="20"/>
    </location>
</feature>
<evidence type="ECO:0000256" key="4">
    <source>
        <dbReference type="ARBA" id="ARBA00022847"/>
    </source>
</evidence>
<proteinExistence type="predicted"/>
<evidence type="ECO:0000256" key="5">
    <source>
        <dbReference type="ARBA" id="ARBA00022989"/>
    </source>
</evidence>
<keyword evidence="3" id="KW-0812">Transmembrane</keyword>
<reference evidence="8 9" key="1">
    <citation type="submission" date="2017-07" db="EMBL/GenBank/DDBJ databases">
        <title>Phylogenetic study on the rhizospheric bacterium Ochrobactrum sp. A44.</title>
        <authorList>
            <person name="Krzyzanowska D.M."/>
            <person name="Ossowicki A."/>
            <person name="Rajewska M."/>
            <person name="Maciag T."/>
            <person name="Kaczynski Z."/>
            <person name="Czerwicka M."/>
            <person name="Jafra S."/>
        </authorList>
    </citation>
    <scope>NUCLEOTIDE SEQUENCE [LARGE SCALE GENOMIC DNA]</scope>
    <source>
        <strain evidence="8 9">CCUG 30717</strain>
    </source>
</reference>
<keyword evidence="4" id="KW-0769">Symport</keyword>
<organism evidence="8 9">
    <name type="scientific">Brucella pseudogrignonensis</name>
    <dbReference type="NCBI Taxonomy" id="419475"/>
    <lineage>
        <taxon>Bacteria</taxon>
        <taxon>Pseudomonadati</taxon>
        <taxon>Pseudomonadota</taxon>
        <taxon>Alphaproteobacteria</taxon>
        <taxon>Hyphomicrobiales</taxon>
        <taxon>Brucellaceae</taxon>
        <taxon>Brucella/Ochrobactrum group</taxon>
        <taxon>Brucella</taxon>
    </lineage>
</organism>
<dbReference type="GO" id="GO:0034755">
    <property type="term" value="P:iron ion transmembrane transport"/>
    <property type="evidence" value="ECO:0007669"/>
    <property type="project" value="TreeGrafter"/>
</dbReference>
<accession>A0A256GVA1</accession>
<evidence type="ECO:0000256" key="6">
    <source>
        <dbReference type="ARBA" id="ARBA00023136"/>
    </source>
</evidence>